<evidence type="ECO:0000313" key="2">
    <source>
        <dbReference type="Proteomes" id="UP001209257"/>
    </source>
</evidence>
<reference evidence="2" key="1">
    <citation type="submission" date="2023-07" db="EMBL/GenBank/DDBJ databases">
        <title>Study on multiphase classification of strain Alteromonas salexigens isolated from the Yellow Sea.</title>
        <authorList>
            <person name="Sun L."/>
        </authorList>
    </citation>
    <scope>NUCLEOTIDE SEQUENCE [LARGE SCALE GENOMIC DNA]</scope>
    <source>
        <strain evidence="2">ASW11-19</strain>
    </source>
</reference>
<dbReference type="Gene3D" id="3.40.50.300">
    <property type="entry name" value="P-loop containing nucleotide triphosphate hydrolases"/>
    <property type="match status" value="1"/>
</dbReference>
<accession>A0ABT2VQP6</accession>
<dbReference type="Pfam" id="PF13469">
    <property type="entry name" value="Sulfotransfer_3"/>
    <property type="match status" value="1"/>
</dbReference>
<dbReference type="SUPFAM" id="SSF52540">
    <property type="entry name" value="P-loop containing nucleoside triphosphate hydrolases"/>
    <property type="match status" value="1"/>
</dbReference>
<keyword evidence="2" id="KW-1185">Reference proteome</keyword>
<comment type="caution">
    <text evidence="1">The sequence shown here is derived from an EMBL/GenBank/DDBJ whole genome shotgun (WGS) entry which is preliminary data.</text>
</comment>
<organism evidence="1 2">
    <name type="scientific">Alteromonas salexigens</name>
    <dbReference type="NCBI Taxonomy" id="2982530"/>
    <lineage>
        <taxon>Bacteria</taxon>
        <taxon>Pseudomonadati</taxon>
        <taxon>Pseudomonadota</taxon>
        <taxon>Gammaproteobacteria</taxon>
        <taxon>Alteromonadales</taxon>
        <taxon>Alteromonadaceae</taxon>
        <taxon>Alteromonas/Salinimonas group</taxon>
        <taxon>Alteromonas</taxon>
    </lineage>
</organism>
<name>A0ABT2VQP6_9ALTE</name>
<dbReference type="EMBL" id="JAOTJC010000012">
    <property type="protein sequence ID" value="MCU7555627.1"/>
    <property type="molecule type" value="Genomic_DNA"/>
</dbReference>
<sequence length="297" mass="34659">MQTTPLFLLGTGRSGTTLIQRFLNSHPDIMLWGEHQGFLEDLAKSYFALKEHPSMHEYAYKNVAPANCENLLGYYKDPKKWQAWTNWFVPENVDDFYRTMLESIFNPEQVGKHRVWGFKEIRYGENPEVLRFLQSLYPQAVFLSVVREGLNVVESQLTTFHQGESKYPRIKRILQLPILMRIARSWAAMNHQLHAWANKYDRSHFLRYEDFVDDYTIIRPVMDQLGLEIEPAQTDVMSMTEGRGSSFKANSDQNARWKKMGYIPSFVAELYVGKQSKKFGYPRPRALSPASLLSKLF</sequence>
<dbReference type="InterPro" id="IPR027417">
    <property type="entry name" value="P-loop_NTPase"/>
</dbReference>
<protein>
    <submittedName>
        <fullName evidence="1">Sulfotransferase</fullName>
    </submittedName>
</protein>
<evidence type="ECO:0000313" key="1">
    <source>
        <dbReference type="EMBL" id="MCU7555627.1"/>
    </source>
</evidence>
<dbReference type="Proteomes" id="UP001209257">
    <property type="component" value="Unassembled WGS sequence"/>
</dbReference>
<proteinExistence type="predicted"/>
<dbReference type="RefSeq" id="WP_262995466.1">
    <property type="nucleotide sequence ID" value="NZ_JAOTJC010000012.1"/>
</dbReference>
<gene>
    <name evidence="1" type="ORF">OCL06_13610</name>
</gene>